<dbReference type="GO" id="GO:0003677">
    <property type="term" value="F:DNA binding"/>
    <property type="evidence" value="ECO:0007669"/>
    <property type="project" value="InterPro"/>
</dbReference>
<evidence type="ECO:0000259" key="1">
    <source>
        <dbReference type="Pfam" id="PF12728"/>
    </source>
</evidence>
<dbReference type="EMBL" id="LAZR01065795">
    <property type="protein sequence ID" value="KKK54836.1"/>
    <property type="molecule type" value="Genomic_DNA"/>
</dbReference>
<dbReference type="SUPFAM" id="SSF52172">
    <property type="entry name" value="CheY-like"/>
    <property type="match status" value="1"/>
</dbReference>
<feature type="domain" description="Helix-turn-helix" evidence="1">
    <location>
        <begin position="1"/>
        <end position="47"/>
    </location>
</feature>
<dbReference type="InterPro" id="IPR041657">
    <property type="entry name" value="HTH_17"/>
</dbReference>
<dbReference type="Pfam" id="PF12728">
    <property type="entry name" value="HTH_17"/>
    <property type="match status" value="1"/>
</dbReference>
<dbReference type="Gene3D" id="1.10.1660.10">
    <property type="match status" value="1"/>
</dbReference>
<gene>
    <name evidence="2" type="ORF">LCGC14_3080670</name>
</gene>
<accession>A0A0F8Z435</accession>
<reference evidence="2" key="1">
    <citation type="journal article" date="2015" name="Nature">
        <title>Complex archaea that bridge the gap between prokaryotes and eukaryotes.</title>
        <authorList>
            <person name="Spang A."/>
            <person name="Saw J.H."/>
            <person name="Jorgensen S.L."/>
            <person name="Zaremba-Niedzwiedzka K."/>
            <person name="Martijn J."/>
            <person name="Lind A.E."/>
            <person name="van Eijk R."/>
            <person name="Schleper C."/>
            <person name="Guy L."/>
            <person name="Ettema T.J."/>
        </authorList>
    </citation>
    <scope>NUCLEOTIDE SEQUENCE</scope>
</reference>
<organism evidence="2">
    <name type="scientific">marine sediment metagenome</name>
    <dbReference type="NCBI Taxonomy" id="412755"/>
    <lineage>
        <taxon>unclassified sequences</taxon>
        <taxon>metagenomes</taxon>
        <taxon>ecological metagenomes</taxon>
    </lineage>
</organism>
<protein>
    <recommendedName>
        <fullName evidence="1">Helix-turn-helix domain-containing protein</fullName>
    </recommendedName>
</protein>
<name>A0A0F8Z435_9ZZZZ</name>
<proteinExistence type="predicted"/>
<dbReference type="InterPro" id="IPR011006">
    <property type="entry name" value="CheY-like_superfamily"/>
</dbReference>
<dbReference type="NCBIfam" id="TIGR01764">
    <property type="entry name" value="excise"/>
    <property type="match status" value="1"/>
</dbReference>
<dbReference type="SUPFAM" id="SSF46955">
    <property type="entry name" value="Putative DNA-binding domain"/>
    <property type="match status" value="1"/>
</dbReference>
<dbReference type="CDD" id="cd04762">
    <property type="entry name" value="HTH_MerR-trunc"/>
    <property type="match status" value="1"/>
</dbReference>
<dbReference type="InterPro" id="IPR010093">
    <property type="entry name" value="SinI_DNA-bd"/>
</dbReference>
<sequence length="176" mass="19989">TEEAARLLGVSQQSVRKWCQSGKIHAKTTPGGFYKIEKIELERFRQEFNMPDLDSNEFVLIIEENSDRVKFISGLLEMLDFDVITAHDMISVGIAIGNTRPSFIIAGTNLPNLKLDYLLTSLADNDQTKNLSMLIIADGNDGHDDLISQHRDHRKISILREPLDIHQFKREVENLA</sequence>
<evidence type="ECO:0000313" key="2">
    <source>
        <dbReference type="EMBL" id="KKK54836.1"/>
    </source>
</evidence>
<dbReference type="InterPro" id="IPR009061">
    <property type="entry name" value="DNA-bd_dom_put_sf"/>
</dbReference>
<comment type="caution">
    <text evidence="2">The sequence shown here is derived from an EMBL/GenBank/DDBJ whole genome shotgun (WGS) entry which is preliminary data.</text>
</comment>
<feature type="non-terminal residue" evidence="2">
    <location>
        <position position="1"/>
    </location>
</feature>
<dbReference type="Gene3D" id="3.40.50.2300">
    <property type="match status" value="1"/>
</dbReference>
<dbReference type="AlphaFoldDB" id="A0A0F8Z435"/>